<evidence type="ECO:0000256" key="2">
    <source>
        <dbReference type="ARBA" id="ARBA00022737"/>
    </source>
</evidence>
<feature type="compositionally biased region" description="Polar residues" evidence="4">
    <location>
        <begin position="84"/>
        <end position="98"/>
    </location>
</feature>
<feature type="repeat" description="PPR" evidence="3">
    <location>
        <begin position="257"/>
        <end position="291"/>
    </location>
</feature>
<dbReference type="Proteomes" id="UP001605036">
    <property type="component" value="Unassembled WGS sequence"/>
</dbReference>
<evidence type="ECO:0000313" key="7">
    <source>
        <dbReference type="Proteomes" id="UP001605036"/>
    </source>
</evidence>
<feature type="repeat" description="PPR" evidence="3">
    <location>
        <begin position="906"/>
        <end position="940"/>
    </location>
</feature>
<dbReference type="AlphaFoldDB" id="A0ABD1ZML7"/>
<dbReference type="PANTHER" id="PTHR47447:SF17">
    <property type="entry name" value="OS12G0638900 PROTEIN"/>
    <property type="match status" value="1"/>
</dbReference>
<dbReference type="Pfam" id="PF01535">
    <property type="entry name" value="PPR"/>
    <property type="match status" value="1"/>
</dbReference>
<feature type="repeat" description="PPR" evidence="3">
    <location>
        <begin position="187"/>
        <end position="221"/>
    </location>
</feature>
<feature type="repeat" description="PPR" evidence="3">
    <location>
        <begin position="630"/>
        <end position="664"/>
    </location>
</feature>
<protein>
    <recommendedName>
        <fullName evidence="5">Pentatricopeptide repeat-containing protein-mitochondrial domain-containing protein</fullName>
    </recommendedName>
</protein>
<feature type="repeat" description="PPR" evidence="3">
    <location>
        <begin position="352"/>
        <end position="386"/>
    </location>
</feature>
<evidence type="ECO:0000256" key="1">
    <source>
        <dbReference type="ARBA" id="ARBA00007626"/>
    </source>
</evidence>
<proteinExistence type="inferred from homology"/>
<feature type="repeat" description="PPR" evidence="3">
    <location>
        <begin position="422"/>
        <end position="456"/>
    </location>
</feature>
<dbReference type="PANTHER" id="PTHR47447">
    <property type="entry name" value="OS03G0856100 PROTEIN"/>
    <property type="match status" value="1"/>
</dbReference>
<feature type="domain" description="Pentatricopeptide repeat-containing protein-mitochondrial" evidence="5">
    <location>
        <begin position="610"/>
        <end position="726"/>
    </location>
</feature>
<organism evidence="6 7">
    <name type="scientific">Riccia fluitans</name>
    <dbReference type="NCBI Taxonomy" id="41844"/>
    <lineage>
        <taxon>Eukaryota</taxon>
        <taxon>Viridiplantae</taxon>
        <taxon>Streptophyta</taxon>
        <taxon>Embryophyta</taxon>
        <taxon>Marchantiophyta</taxon>
        <taxon>Marchantiopsida</taxon>
        <taxon>Marchantiidae</taxon>
        <taxon>Marchantiales</taxon>
        <taxon>Ricciaceae</taxon>
        <taxon>Riccia</taxon>
    </lineage>
</organism>
<keyword evidence="7" id="KW-1185">Reference proteome</keyword>
<comment type="caution">
    <text evidence="6">The sequence shown here is derived from an EMBL/GenBank/DDBJ whole genome shotgun (WGS) entry which is preliminary data.</text>
</comment>
<feature type="region of interest" description="Disordered" evidence="4">
    <location>
        <begin position="71"/>
        <end position="108"/>
    </location>
</feature>
<feature type="repeat" description="PPR" evidence="3">
    <location>
        <begin position="387"/>
        <end position="421"/>
    </location>
</feature>
<evidence type="ECO:0000256" key="3">
    <source>
        <dbReference type="PROSITE-ProRule" id="PRU00708"/>
    </source>
</evidence>
<dbReference type="Gene3D" id="1.25.40.10">
    <property type="entry name" value="Tetratricopeptide repeat domain"/>
    <property type="match status" value="7"/>
</dbReference>
<feature type="repeat" description="PPR" evidence="3">
    <location>
        <begin position="769"/>
        <end position="803"/>
    </location>
</feature>
<feature type="repeat" description="PPR" evidence="3">
    <location>
        <begin position="871"/>
        <end position="905"/>
    </location>
</feature>
<feature type="repeat" description="PPR" evidence="3">
    <location>
        <begin position="222"/>
        <end position="256"/>
    </location>
</feature>
<dbReference type="PROSITE" id="PS51375">
    <property type="entry name" value="PPR"/>
    <property type="match status" value="13"/>
</dbReference>
<dbReference type="Pfam" id="PF13812">
    <property type="entry name" value="PPR_3"/>
    <property type="match status" value="2"/>
</dbReference>
<feature type="repeat" description="PPR" evidence="3">
    <location>
        <begin position="317"/>
        <end position="351"/>
    </location>
</feature>
<dbReference type="InterPro" id="IPR011990">
    <property type="entry name" value="TPR-like_helical_dom_sf"/>
</dbReference>
<feature type="repeat" description="PPR" evidence="3">
    <location>
        <begin position="523"/>
        <end position="557"/>
    </location>
</feature>
<dbReference type="Pfam" id="PF23276">
    <property type="entry name" value="TPR_24"/>
    <property type="match status" value="1"/>
</dbReference>
<dbReference type="NCBIfam" id="TIGR00756">
    <property type="entry name" value="PPR"/>
    <property type="match status" value="9"/>
</dbReference>
<accession>A0ABD1ZML7</accession>
<gene>
    <name evidence="6" type="ORF">R1flu_020410</name>
</gene>
<reference evidence="6 7" key="1">
    <citation type="submission" date="2024-09" db="EMBL/GenBank/DDBJ databases">
        <title>Chromosome-scale assembly of Riccia fluitans.</title>
        <authorList>
            <person name="Paukszto L."/>
            <person name="Sawicki J."/>
            <person name="Karawczyk K."/>
            <person name="Piernik-Szablinska J."/>
            <person name="Szczecinska M."/>
            <person name="Mazdziarz M."/>
        </authorList>
    </citation>
    <scope>NUCLEOTIDE SEQUENCE [LARGE SCALE GENOMIC DNA]</scope>
    <source>
        <strain evidence="6">Rf_01</strain>
        <tissue evidence="6">Aerial parts of the thallus</tissue>
    </source>
</reference>
<dbReference type="SUPFAM" id="SSF48452">
    <property type="entry name" value="TPR-like"/>
    <property type="match status" value="1"/>
</dbReference>
<comment type="similarity">
    <text evidence="1">Belongs to the PPR family. P subfamily.</text>
</comment>
<dbReference type="InterPro" id="IPR057027">
    <property type="entry name" value="TPR_mt"/>
</dbReference>
<name>A0ABD1ZML7_9MARC</name>
<sequence>MSGLATTAGLYLTPPAAFKISVDDGCSPTTSFSSSWGWTCSRHVSVLGRGKRAAAVPSFYPKAFLEKNSNSLPRDNFRSRNFRKSSGASSENVRQNGRNPKMGEHPSFLRRTWKSRTGRNVNKKYGQRMKSILETLDSEVDVERGLESLKVTLNSKEQSVILNEQKIWTRALAVFTWFEKQESYNPNIIHYNIMLKILGRAQQWKVVDEIWTKMQLENITPTNVTFSTLIDVNERAGRIKEALEWVEIMQSKGLQADTVTANTVINLYKGQGNIDAAEKIFKELRSAHTNLEDIHLKTVPRQTETNDRPEDLAAVRDVETYNVMIDMYGKAGRFADASNVFSEMMDAGVAPDTVTFNTIIKVCGLSGRRQEAEAMFLKMEESGIAPDLATFNTLIAIFCGEGNLQVAMDYFQSMKIKGIVPDEVTFNTLLSAFVSRNQVKEVESLLKEMQELSLTPGESVSVGLVILYLRLGLRVKASSIVENLGKENLLGSASYAAIIYAYGKQKLWYEAEKLFLGSREKWTVEVCNTMMKAYGLAGLHEKAVHVLKDLEESGLDPDETTFNNLLQSLVATVPPDMEYIQQVLGRMRTTDYKLQRSTSNLLIGFYGKLGLVKEAEETFRQIEADGVGLDGGSYSALVNAYAESGLTGKAQQTTRDMEEAGFPVNEVVLTTLMKAYGRAGKLEEAQRILQDIEQKQGRPDVFAANLLMDLYARDGNIKDAENIYKQLQAKASVNEVTLTTMLEMYKRARLLKQALGVATRMLSMSELKDVASYNCILGLYASLGRATEAMEVFKLLESRNVSPDIRTYTMMASVLKRIDSVQEAIDLLSKVGHSQSLQSLTTLGSLYARAGLFEETFEVCGKLRRTGFTLDVAAYNALIFAYGSAGRFDESLRMFMEMQSKGLEPDTVTYTTVITVYGKAGLLEGVTRMFKRMKQAGCEPNMATYNAVIDIYRNAGKTELAAMVSQEMKFTEYLRQQQSSSHYTDLTYQGEV</sequence>
<evidence type="ECO:0000259" key="5">
    <source>
        <dbReference type="Pfam" id="PF23276"/>
    </source>
</evidence>
<evidence type="ECO:0000256" key="4">
    <source>
        <dbReference type="SAM" id="MobiDB-lite"/>
    </source>
</evidence>
<dbReference type="EMBL" id="JBHFFA010000001">
    <property type="protein sequence ID" value="KAL2652282.1"/>
    <property type="molecule type" value="Genomic_DNA"/>
</dbReference>
<dbReference type="InterPro" id="IPR002885">
    <property type="entry name" value="PPR_rpt"/>
</dbReference>
<feature type="repeat" description="PPR" evidence="3">
    <location>
        <begin position="665"/>
        <end position="699"/>
    </location>
</feature>
<evidence type="ECO:0000313" key="6">
    <source>
        <dbReference type="EMBL" id="KAL2652282.1"/>
    </source>
</evidence>
<keyword evidence="2" id="KW-0677">Repeat</keyword>
<dbReference type="Pfam" id="PF13041">
    <property type="entry name" value="PPR_2"/>
    <property type="match status" value="5"/>
</dbReference>